<evidence type="ECO:0000313" key="4">
    <source>
        <dbReference type="Proteomes" id="UP000070054"/>
    </source>
</evidence>
<keyword evidence="4" id="KW-1185">Reference proteome</keyword>
<dbReference type="OrthoDB" id="4161186at2759"/>
<evidence type="ECO:0000313" key="3">
    <source>
        <dbReference type="EMBL" id="KXH64013.1"/>
    </source>
</evidence>
<organism evidence="3 4">
    <name type="scientific">Colletotrichum nymphaeae SA-01</name>
    <dbReference type="NCBI Taxonomy" id="1460502"/>
    <lineage>
        <taxon>Eukaryota</taxon>
        <taxon>Fungi</taxon>
        <taxon>Dikarya</taxon>
        <taxon>Ascomycota</taxon>
        <taxon>Pezizomycotina</taxon>
        <taxon>Sordariomycetes</taxon>
        <taxon>Hypocreomycetidae</taxon>
        <taxon>Glomerellales</taxon>
        <taxon>Glomerellaceae</taxon>
        <taxon>Colletotrichum</taxon>
        <taxon>Colletotrichum acutatum species complex</taxon>
    </lineage>
</organism>
<feature type="compositionally biased region" description="Low complexity" evidence="1">
    <location>
        <begin position="141"/>
        <end position="155"/>
    </location>
</feature>
<dbReference type="InterPro" id="IPR046797">
    <property type="entry name" value="PDDEXK_12"/>
</dbReference>
<comment type="caution">
    <text evidence="3">The sequence shown here is derived from an EMBL/GenBank/DDBJ whole genome shotgun (WGS) entry which is preliminary data.</text>
</comment>
<dbReference type="AlphaFoldDB" id="A0A135UUE3"/>
<dbReference type="Pfam" id="PF20516">
    <property type="entry name" value="PDDEXK_12"/>
    <property type="match status" value="1"/>
</dbReference>
<feature type="compositionally biased region" description="Low complexity" evidence="1">
    <location>
        <begin position="107"/>
        <end position="116"/>
    </location>
</feature>
<feature type="region of interest" description="Disordered" evidence="1">
    <location>
        <begin position="74"/>
        <end position="161"/>
    </location>
</feature>
<evidence type="ECO:0000259" key="2">
    <source>
        <dbReference type="Pfam" id="PF20516"/>
    </source>
</evidence>
<feature type="domain" description="PD-(D/E)XK nuclease-like" evidence="2">
    <location>
        <begin position="222"/>
        <end position="465"/>
    </location>
</feature>
<name>A0A135UUE3_9PEZI</name>
<accession>A0A135UUE3</accession>
<evidence type="ECO:0000256" key="1">
    <source>
        <dbReference type="SAM" id="MobiDB-lite"/>
    </source>
</evidence>
<sequence length="482" mass="53851">MMALPSGCTRCEESIKTWLADVVANDEPDNPNDLAAPVAASQTGLAIHAGDHFNTDHHRIISDISPKPIIHNTLTRNRASHGRKRGLPLTPTSSDKMASPIKRQRASASSTSSDGSVIDLQELTPRPVKSHRSDPRPGRLTRASSTRSGASSSRASPKKHLAYRQYKTAPITVRQYWPNEESVPCSLHEMWGKLARFNKGANVISMRKKAEIDAAADSLLRRQTIERWYYDDAPARDDIGESPSVAQVMSILENARFCSDEGYCEASWNQVVHGEVLRLAVPLLARGSEGKVSYIPCPTAKIIDCYVDTRGSSRKVDYCMLINPEAPFASAIQELQYRDDLSSQSINHTSYQPLRRRPIGLSIETKGHDEGLIDAKTQLLIWFEAQWEVLERLAKQNEPPQPLPEFLPGVIVEGHKWYFVASTRNGTETILWMKQELGTTEEAIGVYSVVCALQYLARWVQTVYWPTFQRYLVPPQTSITTG</sequence>
<proteinExistence type="predicted"/>
<dbReference type="Proteomes" id="UP000070054">
    <property type="component" value="Unassembled WGS sequence"/>
</dbReference>
<gene>
    <name evidence="3" type="ORF">CNYM01_14148</name>
</gene>
<protein>
    <recommendedName>
        <fullName evidence="2">PD-(D/E)XK nuclease-like domain-containing protein</fullName>
    </recommendedName>
</protein>
<reference evidence="3 4" key="1">
    <citation type="submission" date="2014-02" db="EMBL/GenBank/DDBJ databases">
        <title>The genome sequence of Colletotrichum nymphaeae SA-01.</title>
        <authorList>
            <person name="Baroncelli R."/>
            <person name="Thon M.R."/>
        </authorList>
    </citation>
    <scope>NUCLEOTIDE SEQUENCE [LARGE SCALE GENOMIC DNA]</scope>
    <source>
        <strain evidence="3 4">SA-01</strain>
    </source>
</reference>
<dbReference type="EMBL" id="JEMN01000138">
    <property type="protein sequence ID" value="KXH64013.1"/>
    <property type="molecule type" value="Genomic_DNA"/>
</dbReference>